<protein>
    <recommendedName>
        <fullName evidence="3">GIY-YIG domain-containing protein</fullName>
    </recommendedName>
</protein>
<dbReference type="RefSeq" id="WP_233052431.1">
    <property type="nucleotide sequence ID" value="NZ_JAIMJA010000007.1"/>
</dbReference>
<accession>A0ABS8WAZ7</accession>
<reference evidence="1 2" key="1">
    <citation type="journal article" date="2022" name="Environ. Microbiol. Rep.">
        <title>Eco-phylogenetic analyses reveal divergent evolution of vitamin B12 metabolism in the marine bacterial family 'Psychromonadaceae'.</title>
        <authorList>
            <person name="Jin X."/>
            <person name="Yang Y."/>
            <person name="Cao H."/>
            <person name="Gao B."/>
            <person name="Zhao Z."/>
        </authorList>
    </citation>
    <scope>NUCLEOTIDE SEQUENCE [LARGE SCALE GENOMIC DNA]</scope>
    <source>
        <strain evidence="1 2">MKS20</strain>
    </source>
</reference>
<evidence type="ECO:0000313" key="1">
    <source>
        <dbReference type="EMBL" id="MCE2594921.1"/>
    </source>
</evidence>
<sequence>MSGSGIVKGGYFTPHVYFIFAHDVIYIGETQHIPVRRWSSHLDKSGSFTKKLNNYLDGGCIQPYLNSLSFFSISCFELLRDMQSEYCGYRIPTQALEHKLHEIVQSKGIFGSNIRVISETKKTAPRNFFHWKEIEDIAESCITRMLYLRKEDSPFVYQL</sequence>
<name>A0ABS8WAZ7_9GAMM</name>
<gene>
    <name evidence="1" type="ORF">K6Y31_08845</name>
</gene>
<organism evidence="1 2">
    <name type="scientific">Motilimonas cestriensis</name>
    <dbReference type="NCBI Taxonomy" id="2742685"/>
    <lineage>
        <taxon>Bacteria</taxon>
        <taxon>Pseudomonadati</taxon>
        <taxon>Pseudomonadota</taxon>
        <taxon>Gammaproteobacteria</taxon>
        <taxon>Alteromonadales</taxon>
        <taxon>Alteromonadales genera incertae sedis</taxon>
        <taxon>Motilimonas</taxon>
    </lineage>
</organism>
<comment type="caution">
    <text evidence="1">The sequence shown here is derived from an EMBL/GenBank/DDBJ whole genome shotgun (WGS) entry which is preliminary data.</text>
</comment>
<dbReference type="EMBL" id="JAIMJA010000007">
    <property type="protein sequence ID" value="MCE2594921.1"/>
    <property type="molecule type" value="Genomic_DNA"/>
</dbReference>
<evidence type="ECO:0008006" key="3">
    <source>
        <dbReference type="Google" id="ProtNLM"/>
    </source>
</evidence>
<proteinExistence type="predicted"/>
<dbReference type="Proteomes" id="UP001201273">
    <property type="component" value="Unassembled WGS sequence"/>
</dbReference>
<evidence type="ECO:0000313" key="2">
    <source>
        <dbReference type="Proteomes" id="UP001201273"/>
    </source>
</evidence>
<keyword evidence="2" id="KW-1185">Reference proteome</keyword>